<dbReference type="Proteomes" id="UP000003751">
    <property type="component" value="Unassembled WGS sequence"/>
</dbReference>
<proteinExistence type="predicted"/>
<reference evidence="2 3" key="1">
    <citation type="journal article" date="2014" name="ISME J.">
        <title>Trehalose/2-sulfotrehalose biosynthesis and glycine-betaine uptake are widely spread mechanisms for osmoadaptation in the Halobacteriales.</title>
        <authorList>
            <person name="Youssef N.H."/>
            <person name="Savage-Ashlock K.N."/>
            <person name="McCully A.L."/>
            <person name="Luedtke B."/>
            <person name="Shaw E.I."/>
            <person name="Hoff W.D."/>
            <person name="Elshahed M.S."/>
        </authorList>
    </citation>
    <scope>NUCLEOTIDE SEQUENCE [LARGE SCALE GENOMIC DNA]</scope>
    <source>
        <strain evidence="2 3">DX253</strain>
    </source>
</reference>
<dbReference type="RefSeq" id="WP_007977128.1">
    <property type="nucleotide sequence ID" value="NZ_AEMG01000003.1"/>
</dbReference>
<evidence type="ECO:0000313" key="3">
    <source>
        <dbReference type="Proteomes" id="UP000003751"/>
    </source>
</evidence>
<evidence type="ECO:0000313" key="2">
    <source>
        <dbReference type="EMBL" id="EFW93471.1"/>
    </source>
</evidence>
<dbReference type="EMBL" id="AEMG01000003">
    <property type="protein sequence ID" value="EFW93471.1"/>
    <property type="molecule type" value="Genomic_DNA"/>
</dbReference>
<name>E7QPI8_HALPU</name>
<dbReference type="AlphaFoldDB" id="E7QPI8"/>
<accession>E7QPI8</accession>
<organism evidence="2 3">
    <name type="scientific">Haladaptatus paucihalophilus DX253</name>
    <dbReference type="NCBI Taxonomy" id="797209"/>
    <lineage>
        <taxon>Archaea</taxon>
        <taxon>Methanobacteriati</taxon>
        <taxon>Methanobacteriota</taxon>
        <taxon>Stenosarchaea group</taxon>
        <taxon>Halobacteria</taxon>
        <taxon>Halobacteriales</taxon>
        <taxon>Haladaptataceae</taxon>
        <taxon>Haladaptatus</taxon>
    </lineage>
</organism>
<feature type="compositionally biased region" description="Basic and acidic residues" evidence="1">
    <location>
        <begin position="7"/>
        <end position="20"/>
    </location>
</feature>
<protein>
    <submittedName>
        <fullName evidence="2">Uncharacterized protein</fullName>
    </submittedName>
</protein>
<gene>
    <name evidence="2" type="ORF">ZOD2009_03632</name>
</gene>
<sequence>MSTGSRTRADTAAHGTRPDDAFPSVTLGFEDFDPLLGFREAATERLYFGA</sequence>
<dbReference type="PATRIC" id="fig|797209.4.peg.712"/>
<evidence type="ECO:0000256" key="1">
    <source>
        <dbReference type="SAM" id="MobiDB-lite"/>
    </source>
</evidence>
<feature type="region of interest" description="Disordered" evidence="1">
    <location>
        <begin position="1"/>
        <end position="20"/>
    </location>
</feature>
<comment type="caution">
    <text evidence="2">The sequence shown here is derived from an EMBL/GenBank/DDBJ whole genome shotgun (WGS) entry which is preliminary data.</text>
</comment>